<dbReference type="InterPro" id="IPR036871">
    <property type="entry name" value="PX_dom_sf"/>
</dbReference>
<sequence>MDGVWSVESETATQPSLHEHERAPPERNSLIPPFWKKHERSQSSLSAASTDNLSRPKPILLEDHTDAGSEQCKALWAKSVSIDDYVIVNGSAPGLGAYVVWVCTVETLDGGPMKVNKRYSEFVELRQRLLKTFPHAAGMLPPMPPKSVISRFRPRFLERRKIGLSYFLNCILLNPEFSGSPVLKEFLFS</sequence>
<comment type="function">
    <text evidence="7">Recruits the lipid transfer protein VPS13 to endosomal and vacuolar membranes.</text>
</comment>
<gene>
    <name evidence="12" type="ORF">P154DRAFT_607852</name>
</gene>
<organism evidence="12 13">
    <name type="scientific">Amniculicola lignicola CBS 123094</name>
    <dbReference type="NCBI Taxonomy" id="1392246"/>
    <lineage>
        <taxon>Eukaryota</taxon>
        <taxon>Fungi</taxon>
        <taxon>Dikarya</taxon>
        <taxon>Ascomycota</taxon>
        <taxon>Pezizomycotina</taxon>
        <taxon>Dothideomycetes</taxon>
        <taxon>Pleosporomycetidae</taxon>
        <taxon>Pleosporales</taxon>
        <taxon>Amniculicolaceae</taxon>
        <taxon>Amniculicola</taxon>
    </lineage>
</organism>
<dbReference type="PANTHER" id="PTHR10555">
    <property type="entry name" value="SORTING NEXIN"/>
    <property type="match status" value="1"/>
</dbReference>
<dbReference type="EMBL" id="ML977622">
    <property type="protein sequence ID" value="KAF1996717.1"/>
    <property type="molecule type" value="Genomic_DNA"/>
</dbReference>
<dbReference type="InterPro" id="IPR001683">
    <property type="entry name" value="PX_dom"/>
</dbReference>
<proteinExistence type="inferred from homology"/>
<dbReference type="SMART" id="SM00312">
    <property type="entry name" value="PX"/>
    <property type="match status" value="1"/>
</dbReference>
<evidence type="ECO:0000259" key="11">
    <source>
        <dbReference type="PROSITE" id="PS50195"/>
    </source>
</evidence>
<dbReference type="OrthoDB" id="10254720at2759"/>
<evidence type="ECO:0000256" key="7">
    <source>
        <dbReference type="ARBA" id="ARBA00033728"/>
    </source>
</evidence>
<dbReference type="GO" id="GO:0032266">
    <property type="term" value="F:phosphatidylinositol-3-phosphate binding"/>
    <property type="evidence" value="ECO:0007669"/>
    <property type="project" value="InterPro"/>
</dbReference>
<dbReference type="Proteomes" id="UP000799779">
    <property type="component" value="Unassembled WGS sequence"/>
</dbReference>
<evidence type="ECO:0000256" key="6">
    <source>
        <dbReference type="ARBA" id="ARBA00023136"/>
    </source>
</evidence>
<dbReference type="Pfam" id="PF00787">
    <property type="entry name" value="PX"/>
    <property type="match status" value="1"/>
</dbReference>
<dbReference type="GO" id="GO:0005774">
    <property type="term" value="C:vacuolar membrane"/>
    <property type="evidence" value="ECO:0007669"/>
    <property type="project" value="UniProtKB-SubCell"/>
</dbReference>
<evidence type="ECO:0000256" key="5">
    <source>
        <dbReference type="ARBA" id="ARBA00022753"/>
    </source>
</evidence>
<dbReference type="SUPFAM" id="SSF64268">
    <property type="entry name" value="PX domain"/>
    <property type="match status" value="1"/>
</dbReference>
<keyword evidence="5" id="KW-0967">Endosome</keyword>
<evidence type="ECO:0000256" key="10">
    <source>
        <dbReference type="SAM" id="MobiDB-lite"/>
    </source>
</evidence>
<evidence type="ECO:0000256" key="4">
    <source>
        <dbReference type="ARBA" id="ARBA00022554"/>
    </source>
</evidence>
<evidence type="ECO:0000256" key="3">
    <source>
        <dbReference type="ARBA" id="ARBA00007426"/>
    </source>
</evidence>
<protein>
    <recommendedName>
        <fullName evidence="8">Endosomal/vacuolar adapter protein YPT35</fullName>
    </recommendedName>
    <alternativeName>
        <fullName evidence="9">PX domain-containing protein YPT35</fullName>
    </alternativeName>
</protein>
<feature type="domain" description="PX" evidence="11">
    <location>
        <begin position="76"/>
        <end position="189"/>
    </location>
</feature>
<comment type="similarity">
    <text evidence="3">Belongs to the YPT35 family.</text>
</comment>
<evidence type="ECO:0000256" key="8">
    <source>
        <dbReference type="ARBA" id="ARBA00033774"/>
    </source>
</evidence>
<keyword evidence="13" id="KW-1185">Reference proteome</keyword>
<dbReference type="CDD" id="cd07280">
    <property type="entry name" value="PX_YPT35"/>
    <property type="match status" value="1"/>
</dbReference>
<keyword evidence="4" id="KW-0926">Vacuole</keyword>
<evidence type="ECO:0000313" key="12">
    <source>
        <dbReference type="EMBL" id="KAF1996717.1"/>
    </source>
</evidence>
<evidence type="ECO:0000256" key="9">
    <source>
        <dbReference type="ARBA" id="ARBA00033785"/>
    </source>
</evidence>
<dbReference type="GO" id="GO:0010008">
    <property type="term" value="C:endosome membrane"/>
    <property type="evidence" value="ECO:0007669"/>
    <property type="project" value="UniProtKB-SubCell"/>
</dbReference>
<dbReference type="InterPro" id="IPR037917">
    <property type="entry name" value="Ypt35_PX"/>
</dbReference>
<keyword evidence="6" id="KW-0472">Membrane</keyword>
<dbReference type="AlphaFoldDB" id="A0A6A5W5X6"/>
<evidence type="ECO:0000313" key="13">
    <source>
        <dbReference type="Proteomes" id="UP000799779"/>
    </source>
</evidence>
<evidence type="ECO:0000256" key="1">
    <source>
        <dbReference type="ARBA" id="ARBA00004148"/>
    </source>
</evidence>
<dbReference type="PROSITE" id="PS50195">
    <property type="entry name" value="PX"/>
    <property type="match status" value="1"/>
</dbReference>
<name>A0A6A5W5X6_9PLEO</name>
<reference evidence="12" key="1">
    <citation type="journal article" date="2020" name="Stud. Mycol.">
        <title>101 Dothideomycetes genomes: a test case for predicting lifestyles and emergence of pathogens.</title>
        <authorList>
            <person name="Haridas S."/>
            <person name="Albert R."/>
            <person name="Binder M."/>
            <person name="Bloem J."/>
            <person name="Labutti K."/>
            <person name="Salamov A."/>
            <person name="Andreopoulos B."/>
            <person name="Baker S."/>
            <person name="Barry K."/>
            <person name="Bills G."/>
            <person name="Bluhm B."/>
            <person name="Cannon C."/>
            <person name="Castanera R."/>
            <person name="Culley D."/>
            <person name="Daum C."/>
            <person name="Ezra D."/>
            <person name="Gonzalez J."/>
            <person name="Henrissat B."/>
            <person name="Kuo A."/>
            <person name="Liang C."/>
            <person name="Lipzen A."/>
            <person name="Lutzoni F."/>
            <person name="Magnuson J."/>
            <person name="Mondo S."/>
            <person name="Nolan M."/>
            <person name="Ohm R."/>
            <person name="Pangilinan J."/>
            <person name="Park H.-J."/>
            <person name="Ramirez L."/>
            <person name="Alfaro M."/>
            <person name="Sun H."/>
            <person name="Tritt A."/>
            <person name="Yoshinaga Y."/>
            <person name="Zwiers L.-H."/>
            <person name="Turgeon B."/>
            <person name="Goodwin S."/>
            <person name="Spatafora J."/>
            <person name="Crous P."/>
            <person name="Grigoriev I."/>
        </authorList>
    </citation>
    <scope>NUCLEOTIDE SEQUENCE</scope>
    <source>
        <strain evidence="12">CBS 123094</strain>
    </source>
</reference>
<dbReference type="Gene3D" id="3.30.1520.10">
    <property type="entry name" value="Phox-like domain"/>
    <property type="match status" value="1"/>
</dbReference>
<comment type="subcellular location">
    <subcellularLocation>
        <location evidence="2">Endosome</location>
    </subcellularLocation>
    <subcellularLocation>
        <location evidence="1">Vacuole membrane</location>
        <topology evidence="1">Peripheral membrane protein</topology>
    </subcellularLocation>
</comment>
<dbReference type="PANTHER" id="PTHR10555:SF170">
    <property type="entry name" value="FI18122P1"/>
    <property type="match status" value="1"/>
</dbReference>
<feature type="region of interest" description="Disordered" evidence="10">
    <location>
        <begin position="1"/>
        <end position="32"/>
    </location>
</feature>
<evidence type="ECO:0000256" key="2">
    <source>
        <dbReference type="ARBA" id="ARBA00004177"/>
    </source>
</evidence>
<accession>A0A6A5W5X6</accession>